<dbReference type="AlphaFoldDB" id="A0AAE3SK93"/>
<organism evidence="1 2">
    <name type="scientific">Plebeiibacterium marinum</name>
    <dbReference type="NCBI Taxonomy" id="2992111"/>
    <lineage>
        <taxon>Bacteria</taxon>
        <taxon>Pseudomonadati</taxon>
        <taxon>Bacteroidota</taxon>
        <taxon>Bacteroidia</taxon>
        <taxon>Marinilabiliales</taxon>
        <taxon>Marinilabiliaceae</taxon>
        <taxon>Plebeiibacterium</taxon>
    </lineage>
</organism>
<dbReference type="Proteomes" id="UP001207408">
    <property type="component" value="Unassembled WGS sequence"/>
</dbReference>
<name>A0AAE3SK93_9BACT</name>
<dbReference type="EMBL" id="JAPDPI010000022">
    <property type="protein sequence ID" value="MCW3806273.1"/>
    <property type="molecule type" value="Genomic_DNA"/>
</dbReference>
<comment type="caution">
    <text evidence="1">The sequence shown here is derived from an EMBL/GenBank/DDBJ whole genome shotgun (WGS) entry which is preliminary data.</text>
</comment>
<keyword evidence="2" id="KW-1185">Reference proteome</keyword>
<evidence type="ECO:0000313" key="2">
    <source>
        <dbReference type="Proteomes" id="UP001207408"/>
    </source>
</evidence>
<reference evidence="1" key="1">
    <citation type="submission" date="2022-10" db="EMBL/GenBank/DDBJ databases">
        <authorList>
            <person name="Yu W.X."/>
        </authorList>
    </citation>
    <scope>NUCLEOTIDE SEQUENCE</scope>
    <source>
        <strain evidence="1">D04</strain>
    </source>
</reference>
<evidence type="ECO:0000313" key="1">
    <source>
        <dbReference type="EMBL" id="MCW3806273.1"/>
    </source>
</evidence>
<sequence length="574" mass="63965">MTHKLPEKRSWIHKLVSINLKMHQLITAVFLSGICMLTSCEQDTINVDDIADEANRTYEFAGPLSNLHISVEDFLEEVDEEGWITKDAEGNLYYEFSEEYPFEIDDVYTLSDVNYSWYYTPVELPSKSTLKASNALIPYDDVTYTETITMSEDEGIRLDRMIISGADLNLNINTPAGLQADVKISLPEVSKDGEILSTTFSVDGTPGNNTYSLQQSLAGYEIEFQQDEANPAGIVNVVIEFTNISLEIDPLSPAIPTPVEVNFLITDIEPDVAFGYFDARPMDTESIDLEFDAFEDMNINSLVEFGNIWIDVNTSSTIGVPFEASINEISFLDTYSSTSKTLELDDNTFSVEAATYGNPVTPSLANKVISGDNSNILEMELGVFQPNRVIGEIATNIVSSDPSQSYFISRTSEVNASVNIKIPLWFKASQYARTDTVDFNYVEEVGEGEDDDFTENFEEATIHLNMSNGIPFDIMMQVSFRDANYNIVDKLFDTPVSIAGPEVDANGIVTKLSASSFSAQLSQEQMELFRDSEVMYIFVETLSATSENGEKLVRIREDNYCDISISMEAKGNIE</sequence>
<protein>
    <submittedName>
        <fullName evidence="1">Uncharacterized protein</fullName>
    </submittedName>
</protein>
<accession>A0AAE3SK93</accession>
<gene>
    <name evidence="1" type="ORF">OM074_11615</name>
</gene>
<proteinExistence type="predicted"/>